<dbReference type="Gene3D" id="2.10.70.100">
    <property type="match status" value="1"/>
</dbReference>
<dbReference type="SUPFAM" id="SSF55785">
    <property type="entry name" value="PYP-like sensor domain (PAS domain)"/>
    <property type="match status" value="4"/>
</dbReference>
<feature type="domain" description="Histidine kinase" evidence="6">
    <location>
        <begin position="554"/>
        <end position="769"/>
    </location>
</feature>
<keyword evidence="10" id="KW-1185">Reference proteome</keyword>
<dbReference type="SUPFAM" id="SSF55874">
    <property type="entry name" value="ATPase domain of HSP90 chaperone/DNA topoisomerase II/histidine kinase"/>
    <property type="match status" value="1"/>
</dbReference>
<dbReference type="PROSITE" id="PS50109">
    <property type="entry name" value="HIS_KIN"/>
    <property type="match status" value="1"/>
</dbReference>
<feature type="domain" description="PAS" evidence="7">
    <location>
        <begin position="188"/>
        <end position="232"/>
    </location>
</feature>
<dbReference type="InterPro" id="IPR004358">
    <property type="entry name" value="Sig_transdc_His_kin-like_C"/>
</dbReference>
<organism evidence="9 10">
    <name type="scientific">Flavobacterium faecale</name>
    <dbReference type="NCBI Taxonomy" id="1355330"/>
    <lineage>
        <taxon>Bacteria</taxon>
        <taxon>Pseudomonadati</taxon>
        <taxon>Bacteroidota</taxon>
        <taxon>Flavobacteriia</taxon>
        <taxon>Flavobacteriales</taxon>
        <taxon>Flavobacteriaceae</taxon>
        <taxon>Flavobacterium</taxon>
    </lineage>
</organism>
<comment type="catalytic activity">
    <reaction evidence="1">
        <text>ATP + protein L-histidine = ADP + protein N-phospho-L-histidine.</text>
        <dbReference type="EC" id="2.7.13.3"/>
    </reaction>
</comment>
<dbReference type="Pfam" id="PF02518">
    <property type="entry name" value="HATPase_c"/>
    <property type="match status" value="1"/>
</dbReference>
<dbReference type="GO" id="GO:0000155">
    <property type="term" value="F:phosphorelay sensor kinase activity"/>
    <property type="evidence" value="ECO:0007669"/>
    <property type="project" value="InterPro"/>
</dbReference>
<name>A0A2S1LH05_9FLAO</name>
<dbReference type="PRINTS" id="PR00344">
    <property type="entry name" value="BCTRLSENSOR"/>
</dbReference>
<dbReference type="InterPro" id="IPR052162">
    <property type="entry name" value="Sensor_kinase/Photoreceptor"/>
</dbReference>
<dbReference type="PROSITE" id="PS50113">
    <property type="entry name" value="PAC"/>
    <property type="match status" value="1"/>
</dbReference>
<keyword evidence="3" id="KW-0597">Phosphoprotein</keyword>
<dbReference type="InterPro" id="IPR000014">
    <property type="entry name" value="PAS"/>
</dbReference>
<dbReference type="InterPro" id="IPR035965">
    <property type="entry name" value="PAS-like_dom_sf"/>
</dbReference>
<dbReference type="PROSITE" id="PS50112">
    <property type="entry name" value="PAS"/>
    <property type="match status" value="2"/>
</dbReference>
<dbReference type="InterPro" id="IPR000700">
    <property type="entry name" value="PAS-assoc_C"/>
</dbReference>
<dbReference type="SUPFAM" id="SSF47384">
    <property type="entry name" value="Homodimeric domain of signal transducing histidine kinase"/>
    <property type="match status" value="1"/>
</dbReference>
<proteinExistence type="predicted"/>
<sequence length="769" mass="88470">MIELESKKIIEELRIQNSELIQQNKALQFSKNYAEKDLEQLNLLCDFSVLGYIILGLDKRIVSINHSGSKIMGLRNAELVNFKFKFNQFIPLEYLPTFDDFLKKAVDTKSKQNCEIEIITKDNLQIFVQLFGLYLENENQYAISIKNISKKVNFRNKLKENIFFFNATQRFGVIGSYKINFTTDIWEVSDELKTILGLKIDDSINLESWMSLVHPEDKKDIELYILEKIKNKTPWNIEYRIIRRSDGKIRWINTKGATIYYKKTKDFFSLGLMQDITVRKSAAEKYKNIEVHSNSIFKSSKEGILILDALTGQITDANPSLIEMIGYNYVELVGKELWEIGVFKNIATSKEAFIKLQNNKHIRFDNMPLETKAGASLDVEFVSNVYVVGQKKFILCLIRDISDRKKIEEALTVSRQFYFAMFEKNQAVQLLIDPLNGNIIDANSAAAKFYGYSLAQFKSMNLSDISTFPPEQVIEELGKFGLAGQSYFQFIHKLASGKICDIEIYTSPVLIEGKPYLISTINNITKRILKKERLIQLNHKLKEVNALKSQFISTVSHEFRTPLAGILSSVQLLKIYHDSWDEEKKEKKYKQIFDAIQQTKSLLDDVSLIDEAQNSKSFFRPEHIDFVTLLNDIIQENLVISDTNHKVVLKNNLNIKNYFMDPVMIRHIFNNLISNSIKYSPKEKLINVGLDRINDTEIKITLKDKGIGIPQNEIKFLLEPFYRASNIGVVKGTGFGLSIVKRFVELHNGTILIKSIINKGTTVTITLPF</sequence>
<evidence type="ECO:0000256" key="2">
    <source>
        <dbReference type="ARBA" id="ARBA00012438"/>
    </source>
</evidence>
<feature type="domain" description="PAS" evidence="7">
    <location>
        <begin position="296"/>
        <end position="337"/>
    </location>
</feature>
<evidence type="ECO:0000259" key="7">
    <source>
        <dbReference type="PROSITE" id="PS50112"/>
    </source>
</evidence>
<protein>
    <recommendedName>
        <fullName evidence="2">histidine kinase</fullName>
        <ecNumber evidence="2">2.7.13.3</ecNumber>
    </recommendedName>
</protein>
<dbReference type="EMBL" id="CP020918">
    <property type="protein sequence ID" value="AWG23060.1"/>
    <property type="molecule type" value="Genomic_DNA"/>
</dbReference>
<dbReference type="RefSeq" id="WP_108741966.1">
    <property type="nucleotide sequence ID" value="NZ_CP020918.1"/>
</dbReference>
<reference evidence="9 10" key="1">
    <citation type="submission" date="2017-04" db="EMBL/GenBank/DDBJ databases">
        <title>Compelte genome sequence of WV33.</title>
        <authorList>
            <person name="Lee P.C."/>
        </authorList>
    </citation>
    <scope>NUCLEOTIDE SEQUENCE [LARGE SCALE GENOMIC DNA]</scope>
    <source>
        <strain evidence="9 10">WV33</strain>
    </source>
</reference>
<dbReference type="InterPro" id="IPR003661">
    <property type="entry name" value="HisK_dim/P_dom"/>
</dbReference>
<dbReference type="InterPro" id="IPR036890">
    <property type="entry name" value="HATPase_C_sf"/>
</dbReference>
<dbReference type="SMART" id="SM00387">
    <property type="entry name" value="HATPase_c"/>
    <property type="match status" value="1"/>
</dbReference>
<keyword evidence="5" id="KW-0418">Kinase</keyword>
<dbReference type="InterPro" id="IPR003594">
    <property type="entry name" value="HATPase_dom"/>
</dbReference>
<dbReference type="PANTHER" id="PTHR43304">
    <property type="entry name" value="PHYTOCHROME-LIKE PROTEIN CPH1"/>
    <property type="match status" value="1"/>
</dbReference>
<dbReference type="Gene3D" id="1.10.287.130">
    <property type="match status" value="1"/>
</dbReference>
<dbReference type="InterPro" id="IPR001610">
    <property type="entry name" value="PAC"/>
</dbReference>
<dbReference type="PANTHER" id="PTHR43304:SF1">
    <property type="entry name" value="PAC DOMAIN-CONTAINING PROTEIN"/>
    <property type="match status" value="1"/>
</dbReference>
<dbReference type="SMART" id="SM00091">
    <property type="entry name" value="PAS"/>
    <property type="match status" value="4"/>
</dbReference>
<dbReference type="CDD" id="cd00082">
    <property type="entry name" value="HisKA"/>
    <property type="match status" value="1"/>
</dbReference>
<dbReference type="InterPro" id="IPR036097">
    <property type="entry name" value="HisK_dim/P_sf"/>
</dbReference>
<dbReference type="Pfam" id="PF13426">
    <property type="entry name" value="PAS_9"/>
    <property type="match status" value="3"/>
</dbReference>
<dbReference type="Pfam" id="PF00512">
    <property type="entry name" value="HisKA"/>
    <property type="match status" value="1"/>
</dbReference>
<dbReference type="SMART" id="SM00086">
    <property type="entry name" value="PAC"/>
    <property type="match status" value="3"/>
</dbReference>
<evidence type="ECO:0000256" key="4">
    <source>
        <dbReference type="ARBA" id="ARBA00022679"/>
    </source>
</evidence>
<dbReference type="OrthoDB" id="9808408at2"/>
<dbReference type="KEGG" id="ffa:FFWV33_16785"/>
<evidence type="ECO:0000259" key="8">
    <source>
        <dbReference type="PROSITE" id="PS50113"/>
    </source>
</evidence>
<dbReference type="Pfam" id="PF08447">
    <property type="entry name" value="PAS_3"/>
    <property type="match status" value="1"/>
</dbReference>
<dbReference type="AlphaFoldDB" id="A0A2S1LH05"/>
<dbReference type="CDD" id="cd00130">
    <property type="entry name" value="PAS"/>
    <property type="match status" value="4"/>
</dbReference>
<evidence type="ECO:0000313" key="10">
    <source>
        <dbReference type="Proteomes" id="UP000244527"/>
    </source>
</evidence>
<evidence type="ECO:0000313" key="9">
    <source>
        <dbReference type="EMBL" id="AWG23060.1"/>
    </source>
</evidence>
<dbReference type="SMART" id="SM00388">
    <property type="entry name" value="HisKA"/>
    <property type="match status" value="1"/>
</dbReference>
<dbReference type="CDD" id="cd00075">
    <property type="entry name" value="HATPase"/>
    <property type="match status" value="1"/>
</dbReference>
<dbReference type="EC" id="2.7.13.3" evidence="2"/>
<dbReference type="Gene3D" id="3.30.565.10">
    <property type="entry name" value="Histidine kinase-like ATPase, C-terminal domain"/>
    <property type="match status" value="1"/>
</dbReference>
<evidence type="ECO:0000256" key="3">
    <source>
        <dbReference type="ARBA" id="ARBA00022553"/>
    </source>
</evidence>
<dbReference type="Gene3D" id="3.30.450.20">
    <property type="entry name" value="PAS domain"/>
    <property type="match status" value="4"/>
</dbReference>
<evidence type="ECO:0000256" key="5">
    <source>
        <dbReference type="ARBA" id="ARBA00022777"/>
    </source>
</evidence>
<feature type="domain" description="PAC" evidence="8">
    <location>
        <begin position="235"/>
        <end position="288"/>
    </location>
</feature>
<dbReference type="NCBIfam" id="TIGR00229">
    <property type="entry name" value="sensory_box"/>
    <property type="match status" value="3"/>
</dbReference>
<evidence type="ECO:0000256" key="1">
    <source>
        <dbReference type="ARBA" id="ARBA00000085"/>
    </source>
</evidence>
<dbReference type="Proteomes" id="UP000244527">
    <property type="component" value="Chromosome"/>
</dbReference>
<keyword evidence="4" id="KW-0808">Transferase</keyword>
<gene>
    <name evidence="9" type="ORF">FFWV33_16785</name>
</gene>
<dbReference type="InterPro" id="IPR013655">
    <property type="entry name" value="PAS_fold_3"/>
</dbReference>
<accession>A0A2S1LH05</accession>
<dbReference type="InterPro" id="IPR005467">
    <property type="entry name" value="His_kinase_dom"/>
</dbReference>
<evidence type="ECO:0000259" key="6">
    <source>
        <dbReference type="PROSITE" id="PS50109"/>
    </source>
</evidence>